<keyword evidence="3" id="KW-1185">Reference proteome</keyword>
<evidence type="ECO:0000256" key="1">
    <source>
        <dbReference type="SAM" id="Phobius"/>
    </source>
</evidence>
<keyword evidence="1" id="KW-0472">Membrane</keyword>
<sequence length="353" mass="40286">MIERRPDDFRAEDTHPVQNNILLLFFWLFIHGVEFILFMCKRILFLAIPLLVSQVSFAEVQSRPFRVYPTSPYQSTSLATQLRSAFPEEHTEIFLSGSMSSVWAQSDGFKLDYYQNQTIGGVAWRLSPRMSAELKYQYAWAGNNGLDSLTFSFHDLFGISQNGRSSAGKHQFNIDSPTYGYSIHDFEGEVMANAIHGYLQYQVFTLGNQALSVGGSLYFNDVNDSPFETASFEQGAQINYSLLYGPHSFFSTFGLTYRSDDVLNTMPVKSFTTAWALGYGRRFTRNQELMFQYHGFEGVLKDTSEFSKPSHEVVLGYRYYYYQSMFEVSATENIVNMDNSADIAFSAGIRLFL</sequence>
<dbReference type="Pfam" id="PF11383">
    <property type="entry name" value="DUF3187"/>
    <property type="match status" value="1"/>
</dbReference>
<gene>
    <name evidence="2" type="ORF">VA7868_02363</name>
</gene>
<dbReference type="Proteomes" id="UP000184608">
    <property type="component" value="Unassembled WGS sequence"/>
</dbReference>
<evidence type="ECO:0008006" key="4">
    <source>
        <dbReference type="Google" id="ProtNLM"/>
    </source>
</evidence>
<organism evidence="2 3">
    <name type="scientific">Vibrio aerogenes CECT 7868</name>
    <dbReference type="NCBI Taxonomy" id="1216006"/>
    <lineage>
        <taxon>Bacteria</taxon>
        <taxon>Pseudomonadati</taxon>
        <taxon>Pseudomonadota</taxon>
        <taxon>Gammaproteobacteria</taxon>
        <taxon>Vibrionales</taxon>
        <taxon>Vibrionaceae</taxon>
        <taxon>Vibrio</taxon>
    </lineage>
</organism>
<dbReference type="AlphaFoldDB" id="A0A1M5Z6L8"/>
<dbReference type="EMBL" id="FQXZ01000023">
    <property type="protein sequence ID" value="SHI19896.1"/>
    <property type="molecule type" value="Genomic_DNA"/>
</dbReference>
<reference evidence="2 3" key="1">
    <citation type="submission" date="2016-11" db="EMBL/GenBank/DDBJ databases">
        <authorList>
            <person name="Jaros S."/>
            <person name="Januszkiewicz K."/>
            <person name="Wedrychowicz H."/>
        </authorList>
    </citation>
    <scope>NUCLEOTIDE SEQUENCE [LARGE SCALE GENOMIC DNA]</scope>
    <source>
        <strain evidence="2 3">CECT 7868</strain>
    </source>
</reference>
<feature type="transmembrane region" description="Helical" evidence="1">
    <location>
        <begin position="21"/>
        <end position="39"/>
    </location>
</feature>
<protein>
    <recommendedName>
        <fullName evidence="4">DUF3187 family protein</fullName>
    </recommendedName>
</protein>
<evidence type="ECO:0000313" key="2">
    <source>
        <dbReference type="EMBL" id="SHI19896.1"/>
    </source>
</evidence>
<accession>A0A1M5Z6L8</accession>
<proteinExistence type="predicted"/>
<evidence type="ECO:0000313" key="3">
    <source>
        <dbReference type="Proteomes" id="UP000184608"/>
    </source>
</evidence>
<name>A0A1M5Z6L8_9VIBR</name>
<dbReference type="InterPro" id="IPR021523">
    <property type="entry name" value="DUF3187"/>
</dbReference>
<keyword evidence="1" id="KW-1133">Transmembrane helix</keyword>
<keyword evidence="1" id="KW-0812">Transmembrane</keyword>